<reference evidence="4 5" key="1">
    <citation type="submission" date="2024-04" db="EMBL/GenBank/DDBJ databases">
        <title>Phyllosticta paracitricarpa is synonymous to the EU quarantine fungus P. citricarpa based on phylogenomic analyses.</title>
        <authorList>
            <consortium name="Lawrence Berkeley National Laboratory"/>
            <person name="Van Ingen-Buijs V.A."/>
            <person name="Van Westerhoven A.C."/>
            <person name="Haridas S."/>
            <person name="Skiadas P."/>
            <person name="Martin F."/>
            <person name="Groenewald J.Z."/>
            <person name="Crous P.W."/>
            <person name="Seidl M.F."/>
        </authorList>
    </citation>
    <scope>NUCLEOTIDE SEQUENCE [LARGE SCALE GENOMIC DNA]</scope>
    <source>
        <strain evidence="4 5">CBS 123371</strain>
    </source>
</reference>
<dbReference type="PANTHER" id="PTHR45614:SF25">
    <property type="entry name" value="MYB PROTEIN"/>
    <property type="match status" value="1"/>
</dbReference>
<dbReference type="SUPFAM" id="SSF46689">
    <property type="entry name" value="Homeodomain-like"/>
    <property type="match status" value="1"/>
</dbReference>
<dbReference type="InterPro" id="IPR001005">
    <property type="entry name" value="SANT/Myb"/>
</dbReference>
<feature type="compositionally biased region" description="Polar residues" evidence="1">
    <location>
        <begin position="264"/>
        <end position="276"/>
    </location>
</feature>
<evidence type="ECO:0000259" key="3">
    <source>
        <dbReference type="PROSITE" id="PS51294"/>
    </source>
</evidence>
<feature type="compositionally biased region" description="Pro residues" evidence="1">
    <location>
        <begin position="307"/>
        <end position="325"/>
    </location>
</feature>
<feature type="domain" description="HTH myb-type" evidence="3">
    <location>
        <begin position="61"/>
        <end position="108"/>
    </location>
</feature>
<feature type="region of interest" description="Disordered" evidence="1">
    <location>
        <begin position="295"/>
        <end position="380"/>
    </location>
</feature>
<proteinExistence type="predicted"/>
<dbReference type="InterPro" id="IPR017930">
    <property type="entry name" value="Myb_dom"/>
</dbReference>
<feature type="domain" description="Myb-like" evidence="2">
    <location>
        <begin position="2"/>
        <end position="53"/>
    </location>
</feature>
<dbReference type="EMBL" id="JBBPHU010000001">
    <property type="protein sequence ID" value="KAK7523503.1"/>
    <property type="molecule type" value="Genomic_DNA"/>
</dbReference>
<keyword evidence="5" id="KW-1185">Reference proteome</keyword>
<feature type="compositionally biased region" description="Polar residues" evidence="1">
    <location>
        <begin position="331"/>
        <end position="360"/>
    </location>
</feature>
<feature type="domain" description="HTH myb-type" evidence="3">
    <location>
        <begin position="1"/>
        <end position="57"/>
    </location>
</feature>
<feature type="compositionally biased region" description="Basic and acidic residues" evidence="1">
    <location>
        <begin position="243"/>
        <end position="261"/>
    </location>
</feature>
<dbReference type="InterPro" id="IPR050560">
    <property type="entry name" value="MYB_TF"/>
</dbReference>
<dbReference type="CDD" id="cd00167">
    <property type="entry name" value="SANT"/>
    <property type="match status" value="2"/>
</dbReference>
<dbReference type="Proteomes" id="UP001363622">
    <property type="component" value="Unassembled WGS sequence"/>
</dbReference>
<evidence type="ECO:0000256" key="1">
    <source>
        <dbReference type="SAM" id="MobiDB-lite"/>
    </source>
</evidence>
<dbReference type="PANTHER" id="PTHR45614">
    <property type="entry name" value="MYB PROTEIN-RELATED"/>
    <property type="match status" value="1"/>
</dbReference>
<comment type="caution">
    <text evidence="4">The sequence shown here is derived from an EMBL/GenBank/DDBJ whole genome shotgun (WGS) entry which is preliminary data.</text>
</comment>
<dbReference type="PROSITE" id="PS50090">
    <property type="entry name" value="MYB_LIKE"/>
    <property type="match status" value="2"/>
</dbReference>
<feature type="domain" description="Myb-like" evidence="2">
    <location>
        <begin position="54"/>
        <end position="101"/>
    </location>
</feature>
<gene>
    <name evidence="4" type="ORF">IWZ03DRAFT_5247</name>
</gene>
<dbReference type="SMART" id="SM00717">
    <property type="entry name" value="SANT"/>
    <property type="match status" value="2"/>
</dbReference>
<organism evidence="4 5">
    <name type="scientific">Phyllosticta citriasiana</name>
    <dbReference type="NCBI Taxonomy" id="595635"/>
    <lineage>
        <taxon>Eukaryota</taxon>
        <taxon>Fungi</taxon>
        <taxon>Dikarya</taxon>
        <taxon>Ascomycota</taxon>
        <taxon>Pezizomycotina</taxon>
        <taxon>Dothideomycetes</taxon>
        <taxon>Dothideomycetes incertae sedis</taxon>
        <taxon>Botryosphaeriales</taxon>
        <taxon>Phyllostictaceae</taxon>
        <taxon>Phyllosticta</taxon>
    </lineage>
</organism>
<feature type="region of interest" description="Disordered" evidence="1">
    <location>
        <begin position="98"/>
        <end position="278"/>
    </location>
</feature>
<name>A0ABR1KXA8_9PEZI</name>
<dbReference type="Gene3D" id="1.10.10.60">
    <property type="entry name" value="Homeodomain-like"/>
    <property type="match status" value="2"/>
</dbReference>
<dbReference type="PROSITE" id="PS51294">
    <property type="entry name" value="HTH_MYB"/>
    <property type="match status" value="2"/>
</dbReference>
<dbReference type="InterPro" id="IPR009057">
    <property type="entry name" value="Homeodomain-like_sf"/>
</dbReference>
<dbReference type="Pfam" id="PF13921">
    <property type="entry name" value="Myb_DNA-bind_6"/>
    <property type="match status" value="1"/>
</dbReference>
<evidence type="ECO:0000313" key="5">
    <source>
        <dbReference type="Proteomes" id="UP001363622"/>
    </source>
</evidence>
<evidence type="ECO:0000259" key="2">
    <source>
        <dbReference type="PROSITE" id="PS50090"/>
    </source>
</evidence>
<evidence type="ECO:0000313" key="4">
    <source>
        <dbReference type="EMBL" id="KAK7523503.1"/>
    </source>
</evidence>
<accession>A0ABR1KXA8</accession>
<protein>
    <submittedName>
        <fullName evidence="4">Uncharacterized protein</fullName>
    </submittedName>
</protein>
<sequence>MPSTARRGPWSTAEDKFLLQIVQQQGANNWVRISQMLRTRTPKQCRERFHQNLKPTLNHNPITPEEGQLIERLVGEMGKKWAEIARRLHGRSDNAVKNWWNGGQNRRRRMSERRRSEHSHPSSAPSMSSHYNTPFQHPHHHINEHYHSYHQHRPSPISIHGHAYGSRAYDTPIPSPSGQSILSADGAPSLVTDSGSVESRSPIERSLPPLLGSRDERRRSSVAFLPRDSSFAMTDDDQLPSFRRSDSADENRKRDVLRLPEPHSTFSHSPPGTQAQPLFREPNYQQMGHRSLPLLTQGFPASSKPLPVEPPPTASTSPGPYPPQQKLPSLHSLTQPSRLPSISLTGHPSPLRGSSASSFSVEKPRSPGMSKPINVASILN</sequence>